<reference evidence="1 2" key="1">
    <citation type="submission" date="2024-11" db="EMBL/GenBank/DDBJ databases">
        <title>A near-complete genome assembly of Cinchona calisaya.</title>
        <authorList>
            <person name="Lian D.C."/>
            <person name="Zhao X.W."/>
            <person name="Wei L."/>
        </authorList>
    </citation>
    <scope>NUCLEOTIDE SEQUENCE [LARGE SCALE GENOMIC DNA]</scope>
    <source>
        <tissue evidence="1">Nenye</tissue>
    </source>
</reference>
<organism evidence="1 2">
    <name type="scientific">Cinchona calisaya</name>
    <dbReference type="NCBI Taxonomy" id="153742"/>
    <lineage>
        <taxon>Eukaryota</taxon>
        <taxon>Viridiplantae</taxon>
        <taxon>Streptophyta</taxon>
        <taxon>Embryophyta</taxon>
        <taxon>Tracheophyta</taxon>
        <taxon>Spermatophyta</taxon>
        <taxon>Magnoliopsida</taxon>
        <taxon>eudicotyledons</taxon>
        <taxon>Gunneridae</taxon>
        <taxon>Pentapetalae</taxon>
        <taxon>asterids</taxon>
        <taxon>lamiids</taxon>
        <taxon>Gentianales</taxon>
        <taxon>Rubiaceae</taxon>
        <taxon>Cinchonoideae</taxon>
        <taxon>Cinchoneae</taxon>
        <taxon>Cinchona</taxon>
    </lineage>
</organism>
<name>A0ABD3B4E5_9GENT</name>
<sequence>MNTLSGIKQLPMDCWEVKMRLNYCPTLYGPPIVLVCANSVQKKKANEEIFRSHIRCGNGPKPNMPKLNFVRILTYHAWYVNKYQFMEDFYFSLDEYESGVFVLFGGDHGFL</sequence>
<dbReference type="EMBL" id="JBJUIK010000001">
    <property type="protein sequence ID" value="KAL3538198.1"/>
    <property type="molecule type" value="Genomic_DNA"/>
</dbReference>
<gene>
    <name evidence="1" type="ORF">ACH5RR_001564</name>
</gene>
<evidence type="ECO:0000313" key="1">
    <source>
        <dbReference type="EMBL" id="KAL3538198.1"/>
    </source>
</evidence>
<keyword evidence="2" id="KW-1185">Reference proteome</keyword>
<evidence type="ECO:0000313" key="2">
    <source>
        <dbReference type="Proteomes" id="UP001630127"/>
    </source>
</evidence>
<dbReference type="AlphaFoldDB" id="A0ABD3B4E5"/>
<dbReference type="Proteomes" id="UP001630127">
    <property type="component" value="Unassembled WGS sequence"/>
</dbReference>
<comment type="caution">
    <text evidence="1">The sequence shown here is derived from an EMBL/GenBank/DDBJ whole genome shotgun (WGS) entry which is preliminary data.</text>
</comment>
<protein>
    <submittedName>
        <fullName evidence="1">Uncharacterized protein</fullName>
    </submittedName>
</protein>
<proteinExistence type="predicted"/>
<accession>A0ABD3B4E5</accession>